<dbReference type="AlphaFoldDB" id="A0AAN8JZ23"/>
<evidence type="ECO:0000256" key="2">
    <source>
        <dbReference type="ARBA" id="ARBA00022723"/>
    </source>
</evidence>
<comment type="similarity">
    <text evidence="1">Belongs to the multicopper oxidase family.</text>
</comment>
<evidence type="ECO:0000259" key="8">
    <source>
        <dbReference type="Pfam" id="PF07731"/>
    </source>
</evidence>
<dbReference type="Pfam" id="PF07731">
    <property type="entry name" value="Cu-oxidase_2"/>
    <property type="match status" value="1"/>
</dbReference>
<dbReference type="Pfam" id="PF00394">
    <property type="entry name" value="Cu-oxidase"/>
    <property type="match status" value="1"/>
</dbReference>
<dbReference type="InterPro" id="IPR011706">
    <property type="entry name" value="Cu-oxidase_C"/>
</dbReference>
<dbReference type="GO" id="GO:0005886">
    <property type="term" value="C:plasma membrane"/>
    <property type="evidence" value="ECO:0007669"/>
    <property type="project" value="TreeGrafter"/>
</dbReference>
<evidence type="ECO:0000313" key="11">
    <source>
        <dbReference type="Proteomes" id="UP001347796"/>
    </source>
</evidence>
<dbReference type="SUPFAM" id="SSF49503">
    <property type="entry name" value="Cupredoxins"/>
    <property type="match status" value="3"/>
</dbReference>
<dbReference type="PANTHER" id="PTHR11709">
    <property type="entry name" value="MULTI-COPPER OXIDASE"/>
    <property type="match status" value="1"/>
</dbReference>
<dbReference type="InterPro" id="IPR002355">
    <property type="entry name" value="Cu_oxidase_Cu_BS"/>
</dbReference>
<dbReference type="GO" id="GO:0006826">
    <property type="term" value="P:iron ion transport"/>
    <property type="evidence" value="ECO:0007669"/>
    <property type="project" value="TreeGrafter"/>
</dbReference>
<dbReference type="InterPro" id="IPR011707">
    <property type="entry name" value="Cu-oxidase-like_N"/>
</dbReference>
<evidence type="ECO:0000313" key="10">
    <source>
        <dbReference type="EMBL" id="KAK6186511.1"/>
    </source>
</evidence>
<dbReference type="GO" id="GO:0005507">
    <property type="term" value="F:copper ion binding"/>
    <property type="evidence" value="ECO:0007669"/>
    <property type="project" value="InterPro"/>
</dbReference>
<comment type="caution">
    <text evidence="10">The sequence shown here is derived from an EMBL/GenBank/DDBJ whole genome shotgun (WGS) entry which is preliminary data.</text>
</comment>
<keyword evidence="11" id="KW-1185">Reference proteome</keyword>
<feature type="domain" description="Plastocyanin-like" evidence="9">
    <location>
        <begin position="90"/>
        <end position="193"/>
    </location>
</feature>
<dbReference type="Pfam" id="PF07732">
    <property type="entry name" value="Cu-oxidase_3"/>
    <property type="match status" value="1"/>
</dbReference>
<dbReference type="FunFam" id="2.60.40.420:FF:000045">
    <property type="entry name" value="Laccase 2"/>
    <property type="match status" value="1"/>
</dbReference>
<feature type="transmembrane region" description="Helical" evidence="5">
    <location>
        <begin position="668"/>
        <end position="692"/>
    </location>
</feature>
<reference evidence="10 11" key="1">
    <citation type="submission" date="2024-01" db="EMBL/GenBank/DDBJ databases">
        <title>The genome of the rayed Mediterranean limpet Patella caerulea (Linnaeus, 1758).</title>
        <authorList>
            <person name="Anh-Thu Weber A."/>
            <person name="Halstead-Nussloch G."/>
        </authorList>
    </citation>
    <scope>NUCLEOTIDE SEQUENCE [LARGE SCALE GENOMIC DNA]</scope>
    <source>
        <strain evidence="10">AATW-2023a</strain>
        <tissue evidence="10">Whole specimen</tissue>
    </source>
</reference>
<feature type="signal peptide" evidence="6">
    <location>
        <begin position="1"/>
        <end position="25"/>
    </location>
</feature>
<proteinExistence type="inferred from homology"/>
<dbReference type="Proteomes" id="UP001347796">
    <property type="component" value="Unassembled WGS sequence"/>
</dbReference>
<evidence type="ECO:0000256" key="5">
    <source>
        <dbReference type="SAM" id="Phobius"/>
    </source>
</evidence>
<feature type="domain" description="Plastocyanin-like" evidence="8">
    <location>
        <begin position="476"/>
        <end position="620"/>
    </location>
</feature>
<dbReference type="CDD" id="cd13884">
    <property type="entry name" value="CuRO_2_tcLCC_insect_like"/>
    <property type="match status" value="1"/>
</dbReference>
<protein>
    <recommendedName>
        <fullName evidence="12">Laccase</fullName>
    </recommendedName>
</protein>
<evidence type="ECO:0000256" key="3">
    <source>
        <dbReference type="ARBA" id="ARBA00023002"/>
    </source>
</evidence>
<evidence type="ECO:0000256" key="6">
    <source>
        <dbReference type="SAM" id="SignalP"/>
    </source>
</evidence>
<accession>A0AAN8JZ23</accession>
<dbReference type="PANTHER" id="PTHR11709:SF394">
    <property type="entry name" value="FI03373P-RELATED"/>
    <property type="match status" value="1"/>
</dbReference>
<dbReference type="GO" id="GO:0016491">
    <property type="term" value="F:oxidoreductase activity"/>
    <property type="evidence" value="ECO:0007669"/>
    <property type="project" value="UniProtKB-KW"/>
</dbReference>
<dbReference type="Gene3D" id="2.60.40.420">
    <property type="entry name" value="Cupredoxins - blue copper proteins"/>
    <property type="match status" value="3"/>
</dbReference>
<dbReference type="InterPro" id="IPR001117">
    <property type="entry name" value="Cu-oxidase_2nd"/>
</dbReference>
<dbReference type="CDD" id="cd13905">
    <property type="entry name" value="CuRO_3_tcLLC2_insect_like"/>
    <property type="match status" value="1"/>
</dbReference>
<dbReference type="InterPro" id="IPR045087">
    <property type="entry name" value="Cu-oxidase_fam"/>
</dbReference>
<dbReference type="CDD" id="cd13858">
    <property type="entry name" value="CuRO_1_tcLCC2_insect_like"/>
    <property type="match status" value="1"/>
</dbReference>
<keyword evidence="5" id="KW-0812">Transmembrane</keyword>
<dbReference type="PROSITE" id="PS00079">
    <property type="entry name" value="MULTICOPPER_OXIDASE1"/>
    <property type="match status" value="2"/>
</dbReference>
<feature type="domain" description="Plastocyanin-like" evidence="7">
    <location>
        <begin position="228"/>
        <end position="363"/>
    </location>
</feature>
<keyword evidence="6" id="KW-0732">Signal</keyword>
<feature type="chain" id="PRO_5043019570" description="Laccase" evidence="6">
    <location>
        <begin position="26"/>
        <end position="717"/>
    </location>
</feature>
<keyword evidence="4" id="KW-0186">Copper</keyword>
<name>A0AAN8JZ23_PATCE</name>
<keyword evidence="5" id="KW-0472">Membrane</keyword>
<sequence>MQFERMTTTILQLILPALIVSLATAHTCHQDAETCEFWLHIDHRMTMVKGRIAVFPENGQLYSYDTVNTSAATPMDLSDVITADGWEGYRLVIVANNSLPGPPIEVYEGQTVVVHVKNALTSESVTIHWHGLHQTGTPWMDGVAFVNQCPIHPGSSFTYRFKAKPKGTFWYHSHVGSQRTMGLYGALIIREKKPMEMKELIAVITDWNHWDSTEVHQRMLYGMYDHRVKLGSTDSLDGSHFSLFRYESGLINGKGRLYDGNKHNGAPLHVFNVTAGEQYRFRWIAAGALFPFRISIDEHNLTIIASDGYDLKPKTVESLVINPGERYDFIITTDKPVGNYWVRAITLEVNVNHTAEAILRYDTADNMEPESSKKSCTQDDKCVVANCPFSYYPKEANTVCIRFDEFKALPDDDPAPTAPQEQLQERFINFAFPGINSYPGSANGRSFVNPPVSAMTQPQELGKYRCGEECTEQTNCHCFGTMDLDHNKVYQIVFLNMGNGKGWAHPIHMHGHSFYVVKMGYGSYNETTGKIMGDNLDIDCRGGKERSKSFCNNATWSNSTWFGGNVPGLELTNPPRKDTIIVPSGGYVVVRIKADNPGTWFMHCHIDLHASDGMALVLNESFPHHPKPPKDFPRCVDFEYDMSNRNMEPVPEKENMKPAEKMVSNEQFWVVTGCLIAGIVLLGFIIVCMVCNKEKAKKQYEMKYATGQDNKVFTVNS</sequence>
<evidence type="ECO:0000256" key="4">
    <source>
        <dbReference type="ARBA" id="ARBA00023008"/>
    </source>
</evidence>
<evidence type="ECO:0000259" key="7">
    <source>
        <dbReference type="Pfam" id="PF00394"/>
    </source>
</evidence>
<keyword evidence="2" id="KW-0479">Metal-binding</keyword>
<keyword evidence="5" id="KW-1133">Transmembrane helix</keyword>
<evidence type="ECO:0008006" key="12">
    <source>
        <dbReference type="Google" id="ProtNLM"/>
    </source>
</evidence>
<dbReference type="EMBL" id="JAZGQO010000006">
    <property type="protein sequence ID" value="KAK6186511.1"/>
    <property type="molecule type" value="Genomic_DNA"/>
</dbReference>
<keyword evidence="3" id="KW-0560">Oxidoreductase</keyword>
<gene>
    <name evidence="10" type="ORF">SNE40_008538</name>
</gene>
<organism evidence="10 11">
    <name type="scientific">Patella caerulea</name>
    <name type="common">Rayed Mediterranean limpet</name>
    <dbReference type="NCBI Taxonomy" id="87958"/>
    <lineage>
        <taxon>Eukaryota</taxon>
        <taxon>Metazoa</taxon>
        <taxon>Spiralia</taxon>
        <taxon>Lophotrochozoa</taxon>
        <taxon>Mollusca</taxon>
        <taxon>Gastropoda</taxon>
        <taxon>Patellogastropoda</taxon>
        <taxon>Patelloidea</taxon>
        <taxon>Patellidae</taxon>
        <taxon>Patella</taxon>
    </lineage>
</organism>
<dbReference type="InterPro" id="IPR033138">
    <property type="entry name" value="Cu_oxidase_CS"/>
</dbReference>
<dbReference type="InterPro" id="IPR008972">
    <property type="entry name" value="Cupredoxin"/>
</dbReference>
<evidence type="ECO:0000256" key="1">
    <source>
        <dbReference type="ARBA" id="ARBA00010609"/>
    </source>
</evidence>
<evidence type="ECO:0000259" key="9">
    <source>
        <dbReference type="Pfam" id="PF07732"/>
    </source>
</evidence>
<dbReference type="PROSITE" id="PS00080">
    <property type="entry name" value="MULTICOPPER_OXIDASE2"/>
    <property type="match status" value="1"/>
</dbReference>